<gene>
    <name evidence="1" type="ORF">Tco_0953131</name>
</gene>
<keyword evidence="2" id="KW-1185">Reference proteome</keyword>
<name>A0ABQ5E1W5_9ASTR</name>
<accession>A0ABQ5E1W5</accession>
<evidence type="ECO:0008006" key="3">
    <source>
        <dbReference type="Google" id="ProtNLM"/>
    </source>
</evidence>
<sequence length="247" mass="28599">MQNYLNNFRVEDKSKEEHEVHMKLVLESLKKEKLYAKFSKSSVVSDALGRKERVKSRRVRGMIMAAQSEPFKQENVLAERLHALDPQMERKGDESLRFCRERRLEDAIGFEYCLASSSGWTKSPVLWVEIGETSLTGLELLQEMTGKVTPWKSVVHFGKKGKLVPRYVGPFEILERIGLKCLADANMHVPLDEIKVDKTLRFVEEPVETMDREIKKLKRRKIVPVKVGWNQKCGPEFIRNTKSPTRI</sequence>
<dbReference type="EMBL" id="BQNB010015811">
    <property type="protein sequence ID" value="GJT44416.1"/>
    <property type="molecule type" value="Genomic_DNA"/>
</dbReference>
<proteinExistence type="predicted"/>
<dbReference type="Proteomes" id="UP001151760">
    <property type="component" value="Unassembled WGS sequence"/>
</dbReference>
<evidence type="ECO:0000313" key="1">
    <source>
        <dbReference type="EMBL" id="GJT44416.1"/>
    </source>
</evidence>
<evidence type="ECO:0000313" key="2">
    <source>
        <dbReference type="Proteomes" id="UP001151760"/>
    </source>
</evidence>
<comment type="caution">
    <text evidence="1">The sequence shown here is derived from an EMBL/GenBank/DDBJ whole genome shotgun (WGS) entry which is preliminary data.</text>
</comment>
<protein>
    <recommendedName>
        <fullName evidence="3">Reverse transcriptase domain-containing protein</fullName>
    </recommendedName>
</protein>
<reference evidence="1" key="2">
    <citation type="submission" date="2022-01" db="EMBL/GenBank/DDBJ databases">
        <authorList>
            <person name="Yamashiro T."/>
            <person name="Shiraishi A."/>
            <person name="Satake H."/>
            <person name="Nakayama K."/>
        </authorList>
    </citation>
    <scope>NUCLEOTIDE SEQUENCE</scope>
</reference>
<dbReference type="PANTHER" id="PTHR46148">
    <property type="entry name" value="CHROMO DOMAIN-CONTAINING PROTEIN"/>
    <property type="match status" value="1"/>
</dbReference>
<reference evidence="1" key="1">
    <citation type="journal article" date="2022" name="Int. J. Mol. Sci.">
        <title>Draft Genome of Tanacetum Coccineum: Genomic Comparison of Closely Related Tanacetum-Family Plants.</title>
        <authorList>
            <person name="Yamashiro T."/>
            <person name="Shiraishi A."/>
            <person name="Nakayama K."/>
            <person name="Satake H."/>
        </authorList>
    </citation>
    <scope>NUCLEOTIDE SEQUENCE</scope>
</reference>
<dbReference type="PANTHER" id="PTHR46148:SF59">
    <property type="entry name" value="NUCLEOTIDYLTRANSFERASE, RIBONUCLEASE H"/>
    <property type="match status" value="1"/>
</dbReference>
<organism evidence="1 2">
    <name type="scientific">Tanacetum coccineum</name>
    <dbReference type="NCBI Taxonomy" id="301880"/>
    <lineage>
        <taxon>Eukaryota</taxon>
        <taxon>Viridiplantae</taxon>
        <taxon>Streptophyta</taxon>
        <taxon>Embryophyta</taxon>
        <taxon>Tracheophyta</taxon>
        <taxon>Spermatophyta</taxon>
        <taxon>Magnoliopsida</taxon>
        <taxon>eudicotyledons</taxon>
        <taxon>Gunneridae</taxon>
        <taxon>Pentapetalae</taxon>
        <taxon>asterids</taxon>
        <taxon>campanulids</taxon>
        <taxon>Asterales</taxon>
        <taxon>Asteraceae</taxon>
        <taxon>Asteroideae</taxon>
        <taxon>Anthemideae</taxon>
        <taxon>Anthemidinae</taxon>
        <taxon>Tanacetum</taxon>
    </lineage>
</organism>